<name>A0AAW7YYC1_9ALTE</name>
<protein>
    <submittedName>
        <fullName evidence="1">Uncharacterized protein</fullName>
    </submittedName>
</protein>
<proteinExistence type="predicted"/>
<sequence length="1184" mass="133110">MATDGKQLSNPFSTGSGGARFEANIQATFVTLMLSGGYAPCLPSWPIAEIKLQGKVAGYDTDDLIVFVENLVNNERRRLLGQVKNSIAITVKSKLFAEVIHAAWNDFNNPDVFTKGKDVIALITGPINATDTDGVNGLLEHARHTRDADEFLTQVDRAHFCSDNVRNKLIAFKAQLKVANKGSDVDEQDLYDFLKHFHLLGYDLAKKGSVISSLLNSHIAQFNKDIPDKIWYQIVNEVQDFNQYAGTITLNNLPDDLVEHFREREITHIPKELAKKEIKNDDEVQPVATDWNQHVSAQKLAVANLIGSWKESNEADIAIVTQIVGEDYSNWIVDLRETLQVHDCPLSYKNGLWNFKDRLKSWQELGGRLFDNHLDTFKAVALEVLRIEDPSFELPSEERYAAAIHGKVLPHSVNLREGLTESLALIGCRATSLINCTQGKADAIAALSVRELFEESDWVRWGSLNSLLPILSEACPDEFLSAVENAIDSTPSPFDSLFEQGDTGAFGRNYITGLLWALEGIAWEETYLSRTAVVLAEIASHDPGGNWANRPGNSLTDIFLPWLPHTLASIEKRQAALKTICAEQPEVGWQLLESLLPNQHSTTSGTHKPSWRETVPDEWGKGVTNNEYWEQSRFCAELIVEQAGFDIVKLTSLARNYDHLPPPASEMLRDKLASDHCLKLSEEERLPLWGALCKLIAHHRRFPDAKWSLGDDSLLPIEEITSQLAPQRPSLLNKRLFSDADAYFYEGDGDWQVEQEKLFQIRKAAIGDILGEGGLPQVLEFTRTVINAHLVGDVLADMDQSEFDKELLPGLLDMADQKLWSFVAAYAWRRRFMGSWQWFDEINKVGWEPKQIALLLCALPFERNAWDRAAQLLGENENEYWNNTSANTYQTEDDTEYALGKLLEFGRPNAAVEGFARDLYKKKDINPELACDALLALVKTEEPTGRIDSYHITKIIKALQENTATDQDKLFHIEWAYVSLLDRHSDGSPITLENRLASDPGFFCELIQLIYRAKDAEPEEPSEQRRNMASNAYHLLSSWRVVPGTRADGEFEPDAFTGWLTDMEEIVNASGHYDVAMIQLGDVLVNSPEGPDGLWIHPVIAEAMNKRERSSLRDGYSTGIYNSRGVHTVDPEAKPERALAEKYRQRADHVENAGYHRLATTLRGVADSYNREAERIISRGGVPH</sequence>
<evidence type="ECO:0000313" key="2">
    <source>
        <dbReference type="Proteomes" id="UP001170717"/>
    </source>
</evidence>
<organism evidence="1 2">
    <name type="scientific">Alteromonas stellipolaris</name>
    <dbReference type="NCBI Taxonomy" id="233316"/>
    <lineage>
        <taxon>Bacteria</taxon>
        <taxon>Pseudomonadati</taxon>
        <taxon>Pseudomonadota</taxon>
        <taxon>Gammaproteobacteria</taxon>
        <taxon>Alteromonadales</taxon>
        <taxon>Alteromonadaceae</taxon>
        <taxon>Alteromonas/Salinimonas group</taxon>
        <taxon>Alteromonas</taxon>
    </lineage>
</organism>
<evidence type="ECO:0000313" key="1">
    <source>
        <dbReference type="EMBL" id="MDO6575952.1"/>
    </source>
</evidence>
<dbReference type="Proteomes" id="UP001170717">
    <property type="component" value="Unassembled WGS sequence"/>
</dbReference>
<dbReference type="EMBL" id="JAUOQI010000001">
    <property type="protein sequence ID" value="MDO6575952.1"/>
    <property type="molecule type" value="Genomic_DNA"/>
</dbReference>
<gene>
    <name evidence="1" type="ORF">Q4527_01030</name>
</gene>
<dbReference type="AlphaFoldDB" id="A0AAW7YYC1"/>
<reference evidence="1" key="1">
    <citation type="submission" date="2023-07" db="EMBL/GenBank/DDBJ databases">
        <title>Genome content predicts the carbon catabolic preferences of heterotrophic bacteria.</title>
        <authorList>
            <person name="Gralka M."/>
        </authorList>
    </citation>
    <scope>NUCLEOTIDE SEQUENCE</scope>
    <source>
        <strain evidence="1">F2M12</strain>
    </source>
</reference>
<comment type="caution">
    <text evidence="1">The sequence shown here is derived from an EMBL/GenBank/DDBJ whole genome shotgun (WGS) entry which is preliminary data.</text>
</comment>
<dbReference type="RefSeq" id="WP_303537841.1">
    <property type="nucleotide sequence ID" value="NZ_JAUOQI010000001.1"/>
</dbReference>
<accession>A0AAW7YYC1</accession>